<dbReference type="GO" id="GO:0008984">
    <property type="term" value="F:protein-glutamate methylesterase activity"/>
    <property type="evidence" value="ECO:0007669"/>
    <property type="project" value="UniProtKB-EC"/>
</dbReference>
<comment type="catalytic activity">
    <reaction evidence="4 5">
        <text>[protein]-L-glutamate 5-O-methyl ester + H2O = L-glutamyl-[protein] + methanol + H(+)</text>
        <dbReference type="Rhea" id="RHEA:23236"/>
        <dbReference type="Rhea" id="RHEA-COMP:10208"/>
        <dbReference type="Rhea" id="RHEA-COMP:10311"/>
        <dbReference type="ChEBI" id="CHEBI:15377"/>
        <dbReference type="ChEBI" id="CHEBI:15378"/>
        <dbReference type="ChEBI" id="CHEBI:17790"/>
        <dbReference type="ChEBI" id="CHEBI:29973"/>
        <dbReference type="ChEBI" id="CHEBI:82795"/>
        <dbReference type="EC" id="3.1.1.61"/>
    </reaction>
</comment>
<protein>
    <recommendedName>
        <fullName evidence="5">Protein-glutamate methylesterase/protein-glutamine glutaminase</fullName>
        <ecNumber evidence="5">3.1.1.61</ecNumber>
        <ecNumber evidence="5">3.5.1.44</ecNumber>
    </recommendedName>
</protein>
<comment type="caution">
    <text evidence="10">The sequence shown here is derived from an EMBL/GenBank/DDBJ whole genome shotgun (WGS) entry which is preliminary data.</text>
</comment>
<evidence type="ECO:0000256" key="4">
    <source>
        <dbReference type="ARBA" id="ARBA00048267"/>
    </source>
</evidence>
<dbReference type="NCBIfam" id="NF001965">
    <property type="entry name" value="PRK00742.1"/>
    <property type="match status" value="1"/>
</dbReference>
<gene>
    <name evidence="5 10" type="primary">cheB</name>
    <name evidence="10" type="ORF">ACHKAR_12570</name>
</gene>
<comment type="subcellular location">
    <subcellularLocation>
        <location evidence="5">Cytoplasm</location>
    </subcellularLocation>
</comment>
<feature type="active site" evidence="5 6">
    <location>
        <position position="291"/>
    </location>
</feature>
<feature type="domain" description="Response regulatory" evidence="8">
    <location>
        <begin position="6"/>
        <end position="123"/>
    </location>
</feature>
<comment type="domain">
    <text evidence="5">Contains a C-terminal catalytic domain, and an N-terminal region which modulates catalytic activity.</text>
</comment>
<keyword evidence="10" id="KW-0808">Transferase</keyword>
<dbReference type="PANTHER" id="PTHR42872:SF6">
    <property type="entry name" value="PROTEIN-GLUTAMATE METHYLESTERASE_PROTEIN-GLUTAMINE GLUTAMINASE"/>
    <property type="match status" value="1"/>
</dbReference>
<evidence type="ECO:0000313" key="10">
    <source>
        <dbReference type="EMBL" id="MFH6984279.1"/>
    </source>
</evidence>
<keyword evidence="1 5" id="KW-0963">Cytoplasm</keyword>
<dbReference type="Proteomes" id="UP001610063">
    <property type="component" value="Unassembled WGS sequence"/>
</dbReference>
<dbReference type="PROSITE" id="PS50122">
    <property type="entry name" value="CHEB"/>
    <property type="match status" value="1"/>
</dbReference>
<keyword evidence="2 5" id="KW-0145">Chemotaxis</keyword>
<accession>A0ABW7NBY4</accession>
<dbReference type="Gene3D" id="3.40.50.2300">
    <property type="match status" value="1"/>
</dbReference>
<dbReference type="InterPro" id="IPR011006">
    <property type="entry name" value="CheY-like_superfamily"/>
</dbReference>
<dbReference type="GO" id="GO:0032259">
    <property type="term" value="P:methylation"/>
    <property type="evidence" value="ECO:0007669"/>
    <property type="project" value="UniProtKB-KW"/>
</dbReference>
<comment type="function">
    <text evidence="5">Involved in chemotaxis. Part of a chemotaxis signal transduction system that modulates chemotaxis in response to various stimuli. Catalyzes the demethylation of specific methylglutamate residues introduced into the chemoreceptors (methyl-accepting chemotaxis proteins or MCP) by CheR. Also mediates the irreversible deamidation of specific glutamine residues to glutamic acid.</text>
</comment>
<name>A0ABW7NBY4_9BACT</name>
<dbReference type="InterPro" id="IPR001789">
    <property type="entry name" value="Sig_transdc_resp-reg_receiver"/>
</dbReference>
<dbReference type="EC" id="3.1.1.61" evidence="5"/>
<dbReference type="PANTHER" id="PTHR42872">
    <property type="entry name" value="PROTEIN-GLUTAMATE METHYLESTERASE/PROTEIN-GLUTAMINE GLUTAMINASE"/>
    <property type="match status" value="1"/>
</dbReference>
<evidence type="ECO:0000256" key="2">
    <source>
        <dbReference type="ARBA" id="ARBA00022500"/>
    </source>
</evidence>
<keyword evidence="3 5" id="KW-0378">Hydrolase</keyword>
<dbReference type="Gene3D" id="3.40.50.180">
    <property type="entry name" value="Methylesterase CheB, C-terminal domain"/>
    <property type="match status" value="1"/>
</dbReference>
<dbReference type="PIRSF" id="PIRSF000876">
    <property type="entry name" value="RR_chemtxs_CheB"/>
    <property type="match status" value="1"/>
</dbReference>
<evidence type="ECO:0000256" key="7">
    <source>
        <dbReference type="PROSITE-ProRule" id="PRU00169"/>
    </source>
</evidence>
<dbReference type="InterPro" id="IPR008248">
    <property type="entry name" value="CheB-like"/>
</dbReference>
<evidence type="ECO:0000256" key="1">
    <source>
        <dbReference type="ARBA" id="ARBA00022490"/>
    </source>
</evidence>
<dbReference type="EMBL" id="JBIPKE010000017">
    <property type="protein sequence ID" value="MFH6984279.1"/>
    <property type="molecule type" value="Genomic_DNA"/>
</dbReference>
<dbReference type="SUPFAM" id="SSF52172">
    <property type="entry name" value="CheY-like"/>
    <property type="match status" value="1"/>
</dbReference>
<sequence length="346" mass="37391">MTGKIKILVVDDSAFMRLLISDLLSKDKELEVIGSASNGKEAVEKARELKPDVILMDINMDEYDGLYAVEHIMKANPIPIVILSSVGNTNLDVVFDALRLGAVDYINKPQKGGSKIREINVEILAMVKRVARAKPRPTPIESDGLSKLPHTFDSEARFHVIVIGASTGGPSALEKVITSLPANLNVPVLICQHMPPNFILSFADRLDALSSLKVVVGKRGMVPQPGMVIIAPGNANMVVMKDGKGEKVKIGFSKEEYKEYNNPSINALMESVAECYGEKAIGVLLTGMGRDGVKGMKMIRNNGGITIAQDESSSIIYGMPKIAFETGAAEKVMHIKEIGGYLVNCL</sequence>
<dbReference type="EC" id="3.5.1.44" evidence="5"/>
<reference evidence="10 11" key="1">
    <citation type="journal article" date="2013" name="Int. J. Syst. Evol. Microbiol.">
        <title>Marinoscillum luteum sp. nov., isolated from marine sediment.</title>
        <authorList>
            <person name="Cha I.T."/>
            <person name="Park S.J."/>
            <person name="Kim S.J."/>
            <person name="Kim J.G."/>
            <person name="Jung M.Y."/>
            <person name="Shin K.S."/>
            <person name="Kwon K.K."/>
            <person name="Yang S.H."/>
            <person name="Seo Y.S."/>
            <person name="Rhee S.K."/>
        </authorList>
    </citation>
    <scope>NUCLEOTIDE SEQUENCE [LARGE SCALE GENOMIC DNA]</scope>
    <source>
        <strain evidence="10 11">KCTC 23939</strain>
    </source>
</reference>
<dbReference type="CDD" id="cd16432">
    <property type="entry name" value="CheB_Rec"/>
    <property type="match status" value="1"/>
</dbReference>
<evidence type="ECO:0000259" key="8">
    <source>
        <dbReference type="PROSITE" id="PS50110"/>
    </source>
</evidence>
<evidence type="ECO:0000256" key="6">
    <source>
        <dbReference type="PROSITE-ProRule" id="PRU00050"/>
    </source>
</evidence>
<dbReference type="InterPro" id="IPR000673">
    <property type="entry name" value="Sig_transdc_resp-reg_Me-estase"/>
</dbReference>
<dbReference type="PROSITE" id="PS50110">
    <property type="entry name" value="RESPONSE_REGULATORY"/>
    <property type="match status" value="1"/>
</dbReference>
<dbReference type="GO" id="GO:0008168">
    <property type="term" value="F:methyltransferase activity"/>
    <property type="evidence" value="ECO:0007669"/>
    <property type="project" value="UniProtKB-KW"/>
</dbReference>
<dbReference type="RefSeq" id="WP_159584956.1">
    <property type="nucleotide sequence ID" value="NZ_JBIPKE010000017.1"/>
</dbReference>
<dbReference type="SUPFAM" id="SSF52738">
    <property type="entry name" value="Methylesterase CheB, C-terminal domain"/>
    <property type="match status" value="1"/>
</dbReference>
<feature type="domain" description="CheB-type methylesterase" evidence="9">
    <location>
        <begin position="149"/>
        <end position="346"/>
    </location>
</feature>
<evidence type="ECO:0000313" key="11">
    <source>
        <dbReference type="Proteomes" id="UP001610063"/>
    </source>
</evidence>
<comment type="catalytic activity">
    <reaction evidence="5">
        <text>L-glutaminyl-[protein] + H2O = L-glutamyl-[protein] + NH4(+)</text>
        <dbReference type="Rhea" id="RHEA:16441"/>
        <dbReference type="Rhea" id="RHEA-COMP:10207"/>
        <dbReference type="Rhea" id="RHEA-COMP:10208"/>
        <dbReference type="ChEBI" id="CHEBI:15377"/>
        <dbReference type="ChEBI" id="CHEBI:28938"/>
        <dbReference type="ChEBI" id="CHEBI:29973"/>
        <dbReference type="ChEBI" id="CHEBI:30011"/>
        <dbReference type="EC" id="3.5.1.44"/>
    </reaction>
</comment>
<evidence type="ECO:0000259" key="9">
    <source>
        <dbReference type="PROSITE" id="PS50122"/>
    </source>
</evidence>
<dbReference type="CDD" id="cd17541">
    <property type="entry name" value="REC_CheB-like"/>
    <property type="match status" value="1"/>
</dbReference>
<feature type="active site" evidence="5 6">
    <location>
        <position position="166"/>
    </location>
</feature>
<keyword evidence="10" id="KW-0489">Methyltransferase</keyword>
<keyword evidence="11" id="KW-1185">Reference proteome</keyword>
<comment type="similarity">
    <text evidence="5">Belongs to the CheB family.</text>
</comment>
<feature type="active site" evidence="5 6">
    <location>
        <position position="193"/>
    </location>
</feature>
<keyword evidence="5 7" id="KW-0597">Phosphoprotein</keyword>
<feature type="modified residue" description="4-aspartylphosphate" evidence="5 7">
    <location>
        <position position="57"/>
    </location>
</feature>
<dbReference type="HAMAP" id="MF_00099">
    <property type="entry name" value="CheB_chemtxs"/>
    <property type="match status" value="1"/>
</dbReference>
<dbReference type="SMART" id="SM00448">
    <property type="entry name" value="REC"/>
    <property type="match status" value="1"/>
</dbReference>
<dbReference type="InterPro" id="IPR035909">
    <property type="entry name" value="CheB_C"/>
</dbReference>
<proteinExistence type="inferred from homology"/>
<organism evidence="10 11">
    <name type="scientific">Marinoscillum luteum</name>
    <dbReference type="NCBI Taxonomy" id="861051"/>
    <lineage>
        <taxon>Bacteria</taxon>
        <taxon>Pseudomonadati</taxon>
        <taxon>Bacteroidota</taxon>
        <taxon>Cytophagia</taxon>
        <taxon>Cytophagales</taxon>
        <taxon>Reichenbachiellaceae</taxon>
        <taxon>Marinoscillum</taxon>
    </lineage>
</organism>
<evidence type="ECO:0000256" key="5">
    <source>
        <dbReference type="HAMAP-Rule" id="MF_00099"/>
    </source>
</evidence>
<dbReference type="Pfam" id="PF00072">
    <property type="entry name" value="Response_reg"/>
    <property type="match status" value="1"/>
</dbReference>
<comment type="PTM">
    <text evidence="5">Phosphorylated by CheA. Phosphorylation of the N-terminal regulatory domain activates the methylesterase activity.</text>
</comment>
<dbReference type="Pfam" id="PF01339">
    <property type="entry name" value="CheB_methylest"/>
    <property type="match status" value="1"/>
</dbReference>
<evidence type="ECO:0000256" key="3">
    <source>
        <dbReference type="ARBA" id="ARBA00022801"/>
    </source>
</evidence>